<evidence type="ECO:0000256" key="2">
    <source>
        <dbReference type="ARBA" id="ARBA00022475"/>
    </source>
</evidence>
<dbReference type="InterPro" id="IPR027417">
    <property type="entry name" value="P-loop_NTPase"/>
</dbReference>
<keyword evidence="11" id="KW-1185">Reference proteome</keyword>
<dbReference type="GO" id="GO:0005524">
    <property type="term" value="F:ATP binding"/>
    <property type="evidence" value="ECO:0007669"/>
    <property type="project" value="UniProtKB-KW"/>
</dbReference>
<comment type="caution">
    <text evidence="10">The sequence shown here is derived from an EMBL/GenBank/DDBJ whole genome shotgun (WGS) entry which is preliminary data.</text>
</comment>
<keyword evidence="2" id="KW-1003">Cell membrane</keyword>
<dbReference type="FunFam" id="3.40.50.300:FF:000042">
    <property type="entry name" value="Maltose/maltodextrin ABC transporter, ATP-binding protein"/>
    <property type="match status" value="1"/>
</dbReference>
<evidence type="ECO:0000256" key="3">
    <source>
        <dbReference type="ARBA" id="ARBA00022519"/>
    </source>
</evidence>
<dbReference type="Pfam" id="PF00005">
    <property type="entry name" value="ABC_tran"/>
    <property type="match status" value="1"/>
</dbReference>
<evidence type="ECO:0000256" key="7">
    <source>
        <dbReference type="ARBA" id="ARBA00022967"/>
    </source>
</evidence>
<evidence type="ECO:0000256" key="8">
    <source>
        <dbReference type="ARBA" id="ARBA00023136"/>
    </source>
</evidence>
<keyword evidence="8" id="KW-0472">Membrane</keyword>
<dbReference type="InterPro" id="IPR017871">
    <property type="entry name" value="ABC_transporter-like_CS"/>
</dbReference>
<keyword evidence="5" id="KW-0547">Nucleotide-binding</keyword>
<dbReference type="InterPro" id="IPR008995">
    <property type="entry name" value="Mo/tungstate-bd_C_term_dom"/>
</dbReference>
<dbReference type="SMART" id="SM00382">
    <property type="entry name" value="AAA"/>
    <property type="match status" value="1"/>
</dbReference>
<evidence type="ECO:0000313" key="11">
    <source>
        <dbReference type="Proteomes" id="UP000636949"/>
    </source>
</evidence>
<evidence type="ECO:0000313" key="10">
    <source>
        <dbReference type="EMBL" id="GGG08982.1"/>
    </source>
</evidence>
<dbReference type="Pfam" id="PF17912">
    <property type="entry name" value="OB_MalK"/>
    <property type="match status" value="1"/>
</dbReference>
<protein>
    <submittedName>
        <fullName evidence="10">sn-glycerol-3-phosphate import ATP-binding protein UgpC</fullName>
    </submittedName>
</protein>
<dbReference type="OrthoDB" id="9802264at2"/>
<reference evidence="10" key="2">
    <citation type="submission" date="2020-09" db="EMBL/GenBank/DDBJ databases">
        <authorList>
            <person name="Sun Q."/>
            <person name="Zhou Y."/>
        </authorList>
    </citation>
    <scope>NUCLEOTIDE SEQUENCE</scope>
    <source>
        <strain evidence="10">CGMCC 1.15758</strain>
    </source>
</reference>
<organism evidence="10 11">
    <name type="scientific">Cysteiniphilum litorale</name>
    <dbReference type="NCBI Taxonomy" id="2056700"/>
    <lineage>
        <taxon>Bacteria</taxon>
        <taxon>Pseudomonadati</taxon>
        <taxon>Pseudomonadota</taxon>
        <taxon>Gammaproteobacteria</taxon>
        <taxon>Thiotrichales</taxon>
        <taxon>Fastidiosibacteraceae</taxon>
        <taxon>Cysteiniphilum</taxon>
    </lineage>
</organism>
<dbReference type="InterPro" id="IPR040582">
    <property type="entry name" value="OB_MalK-like"/>
</dbReference>
<sequence>MSYLVLENVIKSYGKTEVLHDINLAIESGEFIVIVGESGCGKSTLLRMVAGLENTTSGKISLCGNDITHKEPKDRDIAMVFQNYALYPHMSVFNNIAYGLKVRKTAKAEIHKRVEEIAKLLKIDHLLDRKPGALSGGQRQRVAMGRAIIRNPKLFLFDEPLSNLDAKLRVEMRLEIKRLQQRLGITSLYVTHDQVEAMTMADRIVVLNNGYIEQFATPKEIYQKPQSTFVAGFIGAPAMNFLNAKITEQGIILDDGGVLPLLLKEDNHSGREIIIGIRPEHIVLKELNDDIDLSVIVDMVEHLGGETLIYGCVQNSDAKITVRIDGYWQGDIGQAVHLHVKKEHLHAFDRKTTKRIALDRTVELVE</sequence>
<dbReference type="AlphaFoldDB" id="A0A8J2Z6Y4"/>
<dbReference type="PANTHER" id="PTHR43875">
    <property type="entry name" value="MALTODEXTRIN IMPORT ATP-BINDING PROTEIN MSMX"/>
    <property type="match status" value="1"/>
</dbReference>
<keyword evidence="4" id="KW-0762">Sugar transport</keyword>
<dbReference type="EMBL" id="BMJS01000085">
    <property type="protein sequence ID" value="GGG08982.1"/>
    <property type="molecule type" value="Genomic_DNA"/>
</dbReference>
<dbReference type="Gene3D" id="2.40.50.140">
    <property type="entry name" value="Nucleic acid-binding proteins"/>
    <property type="match status" value="1"/>
</dbReference>
<dbReference type="PROSITE" id="PS00211">
    <property type="entry name" value="ABC_TRANSPORTER_1"/>
    <property type="match status" value="1"/>
</dbReference>
<dbReference type="GO" id="GO:0140359">
    <property type="term" value="F:ABC-type transporter activity"/>
    <property type="evidence" value="ECO:0007669"/>
    <property type="project" value="InterPro"/>
</dbReference>
<dbReference type="Gene3D" id="3.40.50.300">
    <property type="entry name" value="P-loop containing nucleotide triphosphate hydrolases"/>
    <property type="match status" value="1"/>
</dbReference>
<dbReference type="GO" id="GO:0008643">
    <property type="term" value="P:carbohydrate transport"/>
    <property type="evidence" value="ECO:0007669"/>
    <property type="project" value="InterPro"/>
</dbReference>
<dbReference type="NCBIfam" id="NF008653">
    <property type="entry name" value="PRK11650.1"/>
    <property type="match status" value="1"/>
</dbReference>
<dbReference type="GO" id="GO:0055052">
    <property type="term" value="C:ATP-binding cassette (ABC) transporter complex, substrate-binding subunit-containing"/>
    <property type="evidence" value="ECO:0007669"/>
    <property type="project" value="TreeGrafter"/>
</dbReference>
<dbReference type="InterPro" id="IPR015855">
    <property type="entry name" value="ABC_transpr_MalK-like"/>
</dbReference>
<feature type="domain" description="ABC transporter" evidence="9">
    <location>
        <begin position="4"/>
        <end position="234"/>
    </location>
</feature>
<dbReference type="CDD" id="cd03301">
    <property type="entry name" value="ABC_MalK_N"/>
    <property type="match status" value="1"/>
</dbReference>
<dbReference type="InterPro" id="IPR003593">
    <property type="entry name" value="AAA+_ATPase"/>
</dbReference>
<keyword evidence="1" id="KW-0813">Transport</keyword>
<dbReference type="Gene3D" id="2.40.50.100">
    <property type="match status" value="1"/>
</dbReference>
<dbReference type="InterPro" id="IPR003439">
    <property type="entry name" value="ABC_transporter-like_ATP-bd"/>
</dbReference>
<evidence type="ECO:0000256" key="5">
    <source>
        <dbReference type="ARBA" id="ARBA00022741"/>
    </source>
</evidence>
<gene>
    <name evidence="10" type="primary">ugpC</name>
    <name evidence="10" type="ORF">GCM10010995_28230</name>
</gene>
<dbReference type="PROSITE" id="PS50893">
    <property type="entry name" value="ABC_TRANSPORTER_2"/>
    <property type="match status" value="1"/>
</dbReference>
<evidence type="ECO:0000256" key="4">
    <source>
        <dbReference type="ARBA" id="ARBA00022597"/>
    </source>
</evidence>
<evidence type="ECO:0000256" key="6">
    <source>
        <dbReference type="ARBA" id="ARBA00022840"/>
    </source>
</evidence>
<dbReference type="SUPFAM" id="SSF52540">
    <property type="entry name" value="P-loop containing nucleoside triphosphate hydrolases"/>
    <property type="match status" value="1"/>
</dbReference>
<keyword evidence="7" id="KW-1278">Translocase</keyword>
<keyword evidence="3" id="KW-0997">Cell inner membrane</keyword>
<name>A0A8J2Z6Y4_9GAMM</name>
<reference evidence="10" key="1">
    <citation type="journal article" date="2014" name="Int. J. Syst. Evol. Microbiol.">
        <title>Complete genome sequence of Corynebacterium casei LMG S-19264T (=DSM 44701T), isolated from a smear-ripened cheese.</title>
        <authorList>
            <consortium name="US DOE Joint Genome Institute (JGI-PGF)"/>
            <person name="Walter F."/>
            <person name="Albersmeier A."/>
            <person name="Kalinowski J."/>
            <person name="Ruckert C."/>
        </authorList>
    </citation>
    <scope>NUCLEOTIDE SEQUENCE</scope>
    <source>
        <strain evidence="10">CGMCC 1.15758</strain>
    </source>
</reference>
<accession>A0A8J2Z6Y4</accession>
<dbReference type="GO" id="GO:0001407">
    <property type="term" value="P:glycerophosphodiester transmembrane transport"/>
    <property type="evidence" value="ECO:0007669"/>
    <property type="project" value="TreeGrafter"/>
</dbReference>
<evidence type="ECO:0000256" key="1">
    <source>
        <dbReference type="ARBA" id="ARBA00022448"/>
    </source>
</evidence>
<keyword evidence="6 10" id="KW-0067">ATP-binding</keyword>
<dbReference type="InterPro" id="IPR047641">
    <property type="entry name" value="ABC_transpr_MalK/UgpC-like"/>
</dbReference>
<dbReference type="GO" id="GO:0016887">
    <property type="term" value="F:ATP hydrolysis activity"/>
    <property type="evidence" value="ECO:0007669"/>
    <property type="project" value="InterPro"/>
</dbReference>
<proteinExistence type="predicted"/>
<dbReference type="InterPro" id="IPR012340">
    <property type="entry name" value="NA-bd_OB-fold"/>
</dbReference>
<dbReference type="SUPFAM" id="SSF50331">
    <property type="entry name" value="MOP-like"/>
    <property type="match status" value="1"/>
</dbReference>
<dbReference type="Proteomes" id="UP000636949">
    <property type="component" value="Unassembled WGS sequence"/>
</dbReference>
<dbReference type="RefSeq" id="WP_117004128.1">
    <property type="nucleotide sequence ID" value="NZ_BMJS01000085.1"/>
</dbReference>
<dbReference type="PANTHER" id="PTHR43875:SF12">
    <property type="entry name" value="SN-GLYCEROL-3-PHOSPHATE IMPORT ATP-BINDING PROTEIN UGPC"/>
    <property type="match status" value="1"/>
</dbReference>
<dbReference type="GO" id="GO:0015794">
    <property type="term" value="P:glycerol-3-phosphate transmembrane transport"/>
    <property type="evidence" value="ECO:0007669"/>
    <property type="project" value="TreeGrafter"/>
</dbReference>
<evidence type="ECO:0000259" key="9">
    <source>
        <dbReference type="PROSITE" id="PS50893"/>
    </source>
</evidence>